<feature type="region of interest" description="Disordered" evidence="1">
    <location>
        <begin position="150"/>
        <end position="176"/>
    </location>
</feature>
<protein>
    <submittedName>
        <fullName evidence="2">Retinol dehydrogenase</fullName>
    </submittedName>
</protein>
<accession>A0A2Z7CZQ0</accession>
<proteinExistence type="predicted"/>
<feature type="compositionally biased region" description="Basic and acidic residues" evidence="1">
    <location>
        <begin position="162"/>
        <end position="176"/>
    </location>
</feature>
<evidence type="ECO:0000313" key="2">
    <source>
        <dbReference type="EMBL" id="KZV50366.1"/>
    </source>
</evidence>
<dbReference type="EMBL" id="KQ992454">
    <property type="protein sequence ID" value="KZV50366.1"/>
    <property type="molecule type" value="Genomic_DNA"/>
</dbReference>
<dbReference type="Proteomes" id="UP000250235">
    <property type="component" value="Unassembled WGS sequence"/>
</dbReference>
<organism evidence="2 3">
    <name type="scientific">Dorcoceras hygrometricum</name>
    <dbReference type="NCBI Taxonomy" id="472368"/>
    <lineage>
        <taxon>Eukaryota</taxon>
        <taxon>Viridiplantae</taxon>
        <taxon>Streptophyta</taxon>
        <taxon>Embryophyta</taxon>
        <taxon>Tracheophyta</taxon>
        <taxon>Spermatophyta</taxon>
        <taxon>Magnoliopsida</taxon>
        <taxon>eudicotyledons</taxon>
        <taxon>Gunneridae</taxon>
        <taxon>Pentapetalae</taxon>
        <taxon>asterids</taxon>
        <taxon>lamiids</taxon>
        <taxon>Lamiales</taxon>
        <taxon>Gesneriaceae</taxon>
        <taxon>Didymocarpoideae</taxon>
        <taxon>Trichosporeae</taxon>
        <taxon>Loxocarpinae</taxon>
        <taxon>Dorcoceras</taxon>
    </lineage>
</organism>
<sequence length="674" mass="75180">MASFVINALQVNFESLLSMEYAGMVSMFRSLETSGLQGVLGVSISVFEEALNQFFTNATVITGKMLARWPSNKKKDMKVDYRLLHDVVAKSLSAKFPWFSSPGKQSPGYAVQLSILLEKLVKADLGESVALHPMKVLNKKSVLTYMEKNQAAPQAGSSVDPAKSRSETSSDDDKHPIATLAAARTGGAAAKRKVILAPSNSESTVSLSLLEIKKKQRTKRPKLVKPIPAKEEKAVSIDLPLEINWTTHFLPKIYPAAKSKEVLEAFARSNPVEEHCLLVIQSAWEVVFSKMSSFDEWAGFRNELVNQLGVPCTSGSKLLYQLGRPRTVPARYLRPVHLRRPLTVSIWISSRLLQSKQAAHVNPRDLGVHRPRAICQLVGRDVAALSFREIALKFNRHSSPYPYAMKLNLLRLPFFRNAKDPLEDFDYNDPRCNPLLRPVAARTPSHTTAHQPSCCVCLTHFFTASLNSRMLVNVGACEIDSLVNQLGVPCTSGSKLLYQLGRPRTVPARYLRPVQLRRPLIVSIWISSRLLQSKQAAHVKTRTQGYHEAAQVSAISSWSTNSGSRILSHRRVNTEAGSDLAQAGPQPVNISSSTLAILDLISEFKSMKKVVAYLESTVNMMWDDQSYLKYDAKQFRQVFYRKMDEVVATVNTILSALETNLVHQIHESHQLQLR</sequence>
<evidence type="ECO:0000256" key="1">
    <source>
        <dbReference type="SAM" id="MobiDB-lite"/>
    </source>
</evidence>
<dbReference type="AlphaFoldDB" id="A0A2Z7CZQ0"/>
<keyword evidence="3" id="KW-1185">Reference proteome</keyword>
<gene>
    <name evidence="2" type="ORF">F511_37954</name>
</gene>
<name>A0A2Z7CZQ0_9LAMI</name>
<reference evidence="2 3" key="1">
    <citation type="journal article" date="2015" name="Proc. Natl. Acad. Sci. U.S.A.">
        <title>The resurrection genome of Boea hygrometrica: A blueprint for survival of dehydration.</title>
        <authorList>
            <person name="Xiao L."/>
            <person name="Yang G."/>
            <person name="Zhang L."/>
            <person name="Yang X."/>
            <person name="Zhao S."/>
            <person name="Ji Z."/>
            <person name="Zhou Q."/>
            <person name="Hu M."/>
            <person name="Wang Y."/>
            <person name="Chen M."/>
            <person name="Xu Y."/>
            <person name="Jin H."/>
            <person name="Xiao X."/>
            <person name="Hu G."/>
            <person name="Bao F."/>
            <person name="Hu Y."/>
            <person name="Wan P."/>
            <person name="Li L."/>
            <person name="Deng X."/>
            <person name="Kuang T."/>
            <person name="Xiang C."/>
            <person name="Zhu J.K."/>
            <person name="Oliver M.J."/>
            <person name="He Y."/>
        </authorList>
    </citation>
    <scope>NUCLEOTIDE SEQUENCE [LARGE SCALE GENOMIC DNA]</scope>
    <source>
        <strain evidence="3">cv. XS01</strain>
    </source>
</reference>
<evidence type="ECO:0000313" key="3">
    <source>
        <dbReference type="Proteomes" id="UP000250235"/>
    </source>
</evidence>